<evidence type="ECO:0000313" key="2">
    <source>
        <dbReference type="Proteomes" id="UP000488506"/>
    </source>
</evidence>
<comment type="caution">
    <text evidence="1">The sequence shown here is derived from an EMBL/GenBank/DDBJ whole genome shotgun (WGS) entry which is preliminary data.</text>
</comment>
<organism evidence="1 2">
    <name type="scientific">Candidatus Saganbacteria bacterium</name>
    <dbReference type="NCBI Taxonomy" id="2575572"/>
    <lineage>
        <taxon>Bacteria</taxon>
        <taxon>Bacillati</taxon>
        <taxon>Saganbacteria</taxon>
    </lineage>
</organism>
<dbReference type="Proteomes" id="UP000488506">
    <property type="component" value="Unassembled WGS sequence"/>
</dbReference>
<dbReference type="Pfam" id="PF18924">
    <property type="entry name" value="DUF5674"/>
    <property type="match status" value="1"/>
</dbReference>
<reference evidence="1 2" key="1">
    <citation type="submission" date="2019-12" db="EMBL/GenBank/DDBJ databases">
        <authorList>
            <person name="Wolfe R."/>
            <person name="Danczak R."/>
            <person name="Wilkins M."/>
        </authorList>
    </citation>
    <scope>NUCLEOTIDE SEQUENCE [LARGE SCALE GENOMIC DNA]</scope>
    <source>
        <strain evidence="1">X2_MaxBin.013</strain>
    </source>
</reference>
<proteinExistence type="predicted"/>
<accession>A0A833L1F0</accession>
<protein>
    <submittedName>
        <fullName evidence="1">Uncharacterized protein</fullName>
    </submittedName>
</protein>
<sequence>MKIIKDKISIEELKERAQNRLGEFVKAVVDIENEVMAVDAELHADEEVLLLQEGSKQDNLWGINIYPEMKKEERIEFDSMVNIKPHLGNRNRSINDKKIQERIITIVDKLVKDGLS</sequence>
<dbReference type="InterPro" id="IPR043731">
    <property type="entry name" value="DUF5674"/>
</dbReference>
<name>A0A833L1F0_UNCSA</name>
<dbReference type="EMBL" id="WPAF01000008">
    <property type="protein sequence ID" value="KAF0134433.1"/>
    <property type="molecule type" value="Genomic_DNA"/>
</dbReference>
<dbReference type="AlphaFoldDB" id="A0A833L1F0"/>
<evidence type="ECO:0000313" key="1">
    <source>
        <dbReference type="EMBL" id="KAF0134433.1"/>
    </source>
</evidence>
<gene>
    <name evidence="1" type="ORF">FD145_658</name>
</gene>